<evidence type="ECO:0000313" key="2">
    <source>
        <dbReference type="EMBL" id="MCS4533267.1"/>
    </source>
</evidence>
<name>A0ABT2FAW9_9NEIS</name>
<dbReference type="InterPro" id="IPR005135">
    <property type="entry name" value="Endo/exonuclease/phosphatase"/>
</dbReference>
<dbReference type="GO" id="GO:0004519">
    <property type="term" value="F:endonuclease activity"/>
    <property type="evidence" value="ECO:0007669"/>
    <property type="project" value="UniProtKB-KW"/>
</dbReference>
<evidence type="ECO:0000259" key="1">
    <source>
        <dbReference type="Pfam" id="PF03372"/>
    </source>
</evidence>
<gene>
    <name evidence="2" type="ORF">NXS09_03000</name>
</gene>
<feature type="domain" description="Endonuclease/exonuclease/phosphatase" evidence="1">
    <location>
        <begin position="10"/>
        <end position="241"/>
    </location>
</feature>
<keyword evidence="2" id="KW-0540">Nuclease</keyword>
<dbReference type="RefSeq" id="WP_259291076.1">
    <property type="nucleotide sequence ID" value="NZ_JANUXW010000002.1"/>
</dbReference>
<dbReference type="InterPro" id="IPR036691">
    <property type="entry name" value="Endo/exonu/phosph_ase_sf"/>
</dbReference>
<dbReference type="SUPFAM" id="SSF56219">
    <property type="entry name" value="DNase I-like"/>
    <property type="match status" value="1"/>
</dbReference>
<dbReference type="PANTHER" id="PTHR14859:SF15">
    <property type="entry name" value="ENDONUCLEASE_EXONUCLEASE_PHOSPHATASE DOMAIN-CONTAINING PROTEIN"/>
    <property type="match status" value="1"/>
</dbReference>
<accession>A0ABT2FAW9</accession>
<dbReference type="Gene3D" id="3.60.10.10">
    <property type="entry name" value="Endonuclease/exonuclease/phosphatase"/>
    <property type="match status" value="1"/>
</dbReference>
<dbReference type="Pfam" id="PF03372">
    <property type="entry name" value="Exo_endo_phos"/>
    <property type="match status" value="1"/>
</dbReference>
<evidence type="ECO:0000313" key="3">
    <source>
        <dbReference type="Proteomes" id="UP001166947"/>
    </source>
</evidence>
<proteinExistence type="predicted"/>
<protein>
    <submittedName>
        <fullName evidence="2">Endonuclease/exonuclease/phosphatase family protein</fullName>
    </submittedName>
</protein>
<dbReference type="EMBL" id="JANUXW010000002">
    <property type="protein sequence ID" value="MCS4533267.1"/>
    <property type="molecule type" value="Genomic_DNA"/>
</dbReference>
<dbReference type="Proteomes" id="UP001166947">
    <property type="component" value="Unassembled WGS sequence"/>
</dbReference>
<reference evidence="2" key="1">
    <citation type="submission" date="2022-08" db="EMBL/GenBank/DDBJ databases">
        <authorList>
            <person name="Volokhov D.V."/>
            <person name="Furtak V.A."/>
            <person name="Zagorodnyaya T.A."/>
        </authorList>
    </citation>
    <scope>NUCLEOTIDE SEQUENCE</scope>
    <source>
        <strain evidence="2">CSL10203-ORH2</strain>
    </source>
</reference>
<keyword evidence="2" id="KW-0255">Endonuclease</keyword>
<dbReference type="PANTHER" id="PTHR14859">
    <property type="entry name" value="CALCOFLUOR WHITE HYPERSENSITIVE PROTEIN PRECURSOR"/>
    <property type="match status" value="1"/>
</dbReference>
<keyword evidence="2" id="KW-0378">Hydrolase</keyword>
<dbReference type="InterPro" id="IPR051916">
    <property type="entry name" value="GPI-anchor_lipid_remodeler"/>
</dbReference>
<reference evidence="2" key="2">
    <citation type="journal article" date="2023" name="Curr. Microbiol.">
        <title>Neisseria montereyensis sp. nov., Isolated from Oropharynx of California Sea Lion (Zalophus californianus): Genomic, Phylogenetic, and Phenotypic Study.</title>
        <authorList>
            <person name="Volokhov D.V."/>
            <person name="Zagorodnyaya T.A."/>
            <person name="Furtak V.A."/>
            <person name="Nattanmai G."/>
            <person name="Randall L."/>
            <person name="Jose S."/>
            <person name="Gao Y."/>
            <person name="Gulland F.M."/>
            <person name="Eisenberg T."/>
            <person name="Delmonte P."/>
            <person name="Blom J."/>
            <person name="Mitchell K.K."/>
        </authorList>
    </citation>
    <scope>NUCLEOTIDE SEQUENCE</scope>
    <source>
        <strain evidence="2">CSL10203-ORH2</strain>
    </source>
</reference>
<keyword evidence="3" id="KW-1185">Reference proteome</keyword>
<comment type="caution">
    <text evidence="2">The sequence shown here is derived from an EMBL/GenBank/DDBJ whole genome shotgun (WGS) entry which is preliminary data.</text>
</comment>
<sequence length="255" mass="29423">MTPVPVTVTSYNMHKGMSALNRKVQVGSMAEALHDLKSDILLLQEVQGEHRIRHNRLPDFPHRPHYDILGEHLSFNSSYGKNAVYPERHHGNAILSHMPIDTRHNLNITVNKLEQRGVLHCEFQPENWALPLVCLCAHLNLRELDRIKQYQAIYEYVDQHVDPDSPLIIAGDFNDWRYKSSHSLGKALDLQEAFVDAAGKRPKTFPARLPVLSLDRIYTRNLEVLDARIHKEKQWQKLSDHLPLSVKVLPRIKQP</sequence>
<organism evidence="2 3">
    <name type="scientific">Neisseria montereyensis</name>
    <dbReference type="NCBI Taxonomy" id="2973938"/>
    <lineage>
        <taxon>Bacteria</taxon>
        <taxon>Pseudomonadati</taxon>
        <taxon>Pseudomonadota</taxon>
        <taxon>Betaproteobacteria</taxon>
        <taxon>Neisseriales</taxon>
        <taxon>Neisseriaceae</taxon>
        <taxon>Neisseria</taxon>
    </lineage>
</organism>